<proteinExistence type="predicted"/>
<gene>
    <name evidence="1" type="ORF">SCALOS_LOCUS951</name>
</gene>
<keyword evidence="2" id="KW-1185">Reference proteome</keyword>
<evidence type="ECO:0000313" key="2">
    <source>
        <dbReference type="Proteomes" id="UP000789860"/>
    </source>
</evidence>
<accession>A0ACA9K1B1</accession>
<evidence type="ECO:0000313" key="1">
    <source>
        <dbReference type="EMBL" id="CAG8446412.1"/>
    </source>
</evidence>
<protein>
    <submittedName>
        <fullName evidence="1">5014_t:CDS:1</fullName>
    </submittedName>
</protein>
<reference evidence="1" key="1">
    <citation type="submission" date="2021-06" db="EMBL/GenBank/DDBJ databases">
        <authorList>
            <person name="Kallberg Y."/>
            <person name="Tangrot J."/>
            <person name="Rosling A."/>
        </authorList>
    </citation>
    <scope>NUCLEOTIDE SEQUENCE</scope>
    <source>
        <strain evidence="1">AU212A</strain>
    </source>
</reference>
<comment type="caution">
    <text evidence="1">The sequence shown here is derived from an EMBL/GenBank/DDBJ whole genome shotgun (WGS) entry which is preliminary data.</text>
</comment>
<sequence>MLEIADFENIVTSLGQDKVDNMDWDLIYSRWVEQNGSLRTKKQLQEKWRNYLKVDVKLNDGERFVFSREQVNYIMEQRNCRKRGWSEIREDLNKEPSMTVKTTPNRVKNAYHNETKKRLRLERQNLPVNNEMVKAVSNVDSRATESYGDSEATVDSEATDSTDDKGPD</sequence>
<name>A0ACA9K1B1_9GLOM</name>
<dbReference type="EMBL" id="CAJVPM010000528">
    <property type="protein sequence ID" value="CAG8446412.1"/>
    <property type="molecule type" value="Genomic_DNA"/>
</dbReference>
<organism evidence="1 2">
    <name type="scientific">Scutellospora calospora</name>
    <dbReference type="NCBI Taxonomy" id="85575"/>
    <lineage>
        <taxon>Eukaryota</taxon>
        <taxon>Fungi</taxon>
        <taxon>Fungi incertae sedis</taxon>
        <taxon>Mucoromycota</taxon>
        <taxon>Glomeromycotina</taxon>
        <taxon>Glomeromycetes</taxon>
        <taxon>Diversisporales</taxon>
        <taxon>Gigasporaceae</taxon>
        <taxon>Scutellospora</taxon>
    </lineage>
</organism>
<dbReference type="Proteomes" id="UP000789860">
    <property type="component" value="Unassembled WGS sequence"/>
</dbReference>